<organism evidence="2 3">
    <name type="scientific">Polyplax serrata</name>
    <name type="common">Common mouse louse</name>
    <dbReference type="NCBI Taxonomy" id="468196"/>
    <lineage>
        <taxon>Eukaryota</taxon>
        <taxon>Metazoa</taxon>
        <taxon>Ecdysozoa</taxon>
        <taxon>Arthropoda</taxon>
        <taxon>Hexapoda</taxon>
        <taxon>Insecta</taxon>
        <taxon>Pterygota</taxon>
        <taxon>Neoptera</taxon>
        <taxon>Paraneoptera</taxon>
        <taxon>Psocodea</taxon>
        <taxon>Troctomorpha</taxon>
        <taxon>Phthiraptera</taxon>
        <taxon>Anoplura</taxon>
        <taxon>Polyplacidae</taxon>
        <taxon>Polyplax</taxon>
    </lineage>
</organism>
<evidence type="ECO:0000313" key="3">
    <source>
        <dbReference type="Proteomes" id="UP001359485"/>
    </source>
</evidence>
<reference evidence="2 3" key="1">
    <citation type="submission" date="2023-09" db="EMBL/GenBank/DDBJ databases">
        <title>Genomes of two closely related lineages of the louse Polyplax serrata with different host specificities.</title>
        <authorList>
            <person name="Martinu J."/>
            <person name="Tarabai H."/>
            <person name="Stefka J."/>
            <person name="Hypsa V."/>
        </authorList>
    </citation>
    <scope>NUCLEOTIDE SEQUENCE [LARGE SCALE GENOMIC DNA]</scope>
    <source>
        <strain evidence="2">98ZLc_SE</strain>
    </source>
</reference>
<proteinExistence type="predicted"/>
<name>A0ABR1ALC1_POLSC</name>
<evidence type="ECO:0000313" key="2">
    <source>
        <dbReference type="EMBL" id="KAK6622091.1"/>
    </source>
</evidence>
<evidence type="ECO:0000256" key="1">
    <source>
        <dbReference type="SAM" id="MobiDB-lite"/>
    </source>
</evidence>
<sequence>MVPASAIWSVLRAVEFFRNKSRGYRYGVVKCRHTFSELSGTLFSVLWGVMLHACCTGKQPEKRKRARCLCELSKNQRRNFRRRMKLMGQPKKPIVPDKGPDRGPKKRIKDFEPWLTMISQPRPNPMAEKTNTQNGNAPPPAPAKPKTPKAKKK</sequence>
<dbReference type="EMBL" id="JAWJWF010000047">
    <property type="protein sequence ID" value="KAK6622091.1"/>
    <property type="molecule type" value="Genomic_DNA"/>
</dbReference>
<comment type="caution">
    <text evidence="2">The sequence shown here is derived from an EMBL/GenBank/DDBJ whole genome shotgun (WGS) entry which is preliminary data.</text>
</comment>
<dbReference type="Proteomes" id="UP001359485">
    <property type="component" value="Unassembled WGS sequence"/>
</dbReference>
<feature type="compositionally biased region" description="Basic and acidic residues" evidence="1">
    <location>
        <begin position="94"/>
        <end position="103"/>
    </location>
</feature>
<protein>
    <submittedName>
        <fullName evidence="2">Uncharacterized protein</fullName>
    </submittedName>
</protein>
<gene>
    <name evidence="2" type="ORF">RUM44_001898</name>
</gene>
<accession>A0ABR1ALC1</accession>
<keyword evidence="3" id="KW-1185">Reference proteome</keyword>
<feature type="region of interest" description="Disordered" evidence="1">
    <location>
        <begin position="83"/>
        <end position="153"/>
    </location>
</feature>